<proteinExistence type="predicted"/>
<accession>A0A8X6VY97</accession>
<gene>
    <name evidence="1" type="primary">AVEN_100444_1</name>
    <name evidence="1" type="ORF">TNCV_2689791</name>
</gene>
<organism evidence="1 2">
    <name type="scientific">Trichonephila clavipes</name>
    <name type="common">Golden silk orbweaver</name>
    <name type="synonym">Nephila clavipes</name>
    <dbReference type="NCBI Taxonomy" id="2585209"/>
    <lineage>
        <taxon>Eukaryota</taxon>
        <taxon>Metazoa</taxon>
        <taxon>Ecdysozoa</taxon>
        <taxon>Arthropoda</taxon>
        <taxon>Chelicerata</taxon>
        <taxon>Arachnida</taxon>
        <taxon>Araneae</taxon>
        <taxon>Araneomorphae</taxon>
        <taxon>Entelegynae</taxon>
        <taxon>Araneoidea</taxon>
        <taxon>Nephilidae</taxon>
        <taxon>Trichonephila</taxon>
    </lineage>
</organism>
<evidence type="ECO:0000313" key="1">
    <source>
        <dbReference type="EMBL" id="GFY24788.1"/>
    </source>
</evidence>
<dbReference type="EMBL" id="BMAU01021370">
    <property type="protein sequence ID" value="GFY24788.1"/>
    <property type="molecule type" value="Genomic_DNA"/>
</dbReference>
<sequence length="193" mass="21897">MIDLNDLHDEVHRFGTYSLDSKPVDEKFLLSLTQSFANKIPPEHAEVPQHDVAWIRIVSEVVLEKSVPGATLLHVWTGCRSVQLKSPKFVGMHNGHEWVKLIRQDAYVPVRVVSRRIRDLVSRQLHTTPYHRRASTSLNIPLLTCRAHGFMRMSLYPYTSINSNQLETKLVRPGNVFPVINSPMSVLTAPGEA</sequence>
<evidence type="ECO:0000313" key="2">
    <source>
        <dbReference type="Proteomes" id="UP000887159"/>
    </source>
</evidence>
<reference evidence="1" key="1">
    <citation type="submission" date="2020-08" db="EMBL/GenBank/DDBJ databases">
        <title>Multicomponent nature underlies the extraordinary mechanical properties of spider dragline silk.</title>
        <authorList>
            <person name="Kono N."/>
            <person name="Nakamura H."/>
            <person name="Mori M."/>
            <person name="Yoshida Y."/>
            <person name="Ohtoshi R."/>
            <person name="Malay A.D."/>
            <person name="Moran D.A.P."/>
            <person name="Tomita M."/>
            <person name="Numata K."/>
            <person name="Arakawa K."/>
        </authorList>
    </citation>
    <scope>NUCLEOTIDE SEQUENCE</scope>
</reference>
<dbReference type="AlphaFoldDB" id="A0A8X6VY97"/>
<keyword evidence="2" id="KW-1185">Reference proteome</keyword>
<dbReference type="Proteomes" id="UP000887159">
    <property type="component" value="Unassembled WGS sequence"/>
</dbReference>
<protein>
    <submittedName>
        <fullName evidence="1">Uncharacterized protein</fullName>
    </submittedName>
</protein>
<comment type="caution">
    <text evidence="1">The sequence shown here is derived from an EMBL/GenBank/DDBJ whole genome shotgun (WGS) entry which is preliminary data.</text>
</comment>
<name>A0A8X6VY97_TRICX</name>